<accession>A0ABU8TNY3</accession>
<dbReference type="RefSeq" id="WP_340276174.1">
    <property type="nucleotide sequence ID" value="NZ_JBAKIA010000014.1"/>
</dbReference>
<name>A0ABU8TNY3_9HYPH</name>
<proteinExistence type="predicted"/>
<reference evidence="1 2" key="1">
    <citation type="submission" date="2024-02" db="EMBL/GenBank/DDBJ databases">
        <title>Roseibium algae sp. nov., isolated from marine alga (Grateloupia sp.), showing potential in myo-inositol conversion.</title>
        <authorList>
            <person name="Wang Y."/>
        </authorList>
    </citation>
    <scope>NUCLEOTIDE SEQUENCE [LARGE SCALE GENOMIC DNA]</scope>
    <source>
        <strain evidence="1 2">H3510</strain>
    </source>
</reference>
<evidence type="ECO:0000313" key="2">
    <source>
        <dbReference type="Proteomes" id="UP001385499"/>
    </source>
</evidence>
<sequence length="53" mass="5612">MDFIFFGFVFGQQRRALSPQIVEALAALLQAVGSPMSSGSDIVVTMSPGILLP</sequence>
<comment type="caution">
    <text evidence="1">The sequence shown here is derived from an EMBL/GenBank/DDBJ whole genome shotgun (WGS) entry which is preliminary data.</text>
</comment>
<evidence type="ECO:0000313" key="1">
    <source>
        <dbReference type="EMBL" id="MEJ8475894.1"/>
    </source>
</evidence>
<gene>
    <name evidence="1" type="ORF">V6575_17515</name>
</gene>
<dbReference type="Proteomes" id="UP001385499">
    <property type="component" value="Unassembled WGS sequence"/>
</dbReference>
<dbReference type="EMBL" id="JBAKIA010000014">
    <property type="protein sequence ID" value="MEJ8475894.1"/>
    <property type="molecule type" value="Genomic_DNA"/>
</dbReference>
<keyword evidence="2" id="KW-1185">Reference proteome</keyword>
<organism evidence="1 2">
    <name type="scientific">Roseibium algae</name>
    <dbReference type="NCBI Taxonomy" id="3123038"/>
    <lineage>
        <taxon>Bacteria</taxon>
        <taxon>Pseudomonadati</taxon>
        <taxon>Pseudomonadota</taxon>
        <taxon>Alphaproteobacteria</taxon>
        <taxon>Hyphomicrobiales</taxon>
        <taxon>Stappiaceae</taxon>
        <taxon>Roseibium</taxon>
    </lineage>
</organism>
<protein>
    <submittedName>
        <fullName evidence="1">Uncharacterized protein</fullName>
    </submittedName>
</protein>